<comment type="caution">
    <text evidence="2">The sequence shown here is derived from an EMBL/GenBank/DDBJ whole genome shotgun (WGS) entry which is preliminary data.</text>
</comment>
<keyword evidence="2" id="KW-0456">Lyase</keyword>
<evidence type="ECO:0000259" key="1">
    <source>
        <dbReference type="Pfam" id="PF18370"/>
    </source>
</evidence>
<gene>
    <name evidence="2" type="ORF">JCM15548_11635</name>
</gene>
<dbReference type="Proteomes" id="UP000032900">
    <property type="component" value="Unassembled WGS sequence"/>
</dbReference>
<protein>
    <submittedName>
        <fullName evidence="2">Predicted rhamnogalacturonan lyase in rhamnose utilization cluster</fullName>
    </submittedName>
</protein>
<evidence type="ECO:0000313" key="2">
    <source>
        <dbReference type="EMBL" id="GAO29448.1"/>
    </source>
</evidence>
<dbReference type="InterPro" id="IPR034641">
    <property type="entry name" value="RGL11"/>
</dbReference>
<dbReference type="GO" id="GO:0016829">
    <property type="term" value="F:lyase activity"/>
    <property type="evidence" value="ECO:0007669"/>
    <property type="project" value="UniProtKB-KW"/>
</dbReference>
<dbReference type="Gene3D" id="2.60.40.10">
    <property type="entry name" value="Immunoglobulins"/>
    <property type="match status" value="1"/>
</dbReference>
<dbReference type="InterPro" id="IPR041624">
    <property type="entry name" value="RGI_lyase"/>
</dbReference>
<dbReference type="Pfam" id="PF18370">
    <property type="entry name" value="RGI_lyase"/>
    <property type="match status" value="1"/>
</dbReference>
<sequence length="60" mass="7007">MVLSLNGLHAQRHMETLDRGLIAVESGDGVFLSWRLQGYEWYGYTYNVYRDGVKINTEPW</sequence>
<name>A0A0E9LVX4_9BACT</name>
<reference evidence="2 3" key="1">
    <citation type="journal article" date="2015" name="Microbes Environ.">
        <title>Distribution and evolution of nitrogen fixation genes in the phylum bacteroidetes.</title>
        <authorList>
            <person name="Inoue J."/>
            <person name="Oshima K."/>
            <person name="Suda W."/>
            <person name="Sakamoto M."/>
            <person name="Iino T."/>
            <person name="Noda S."/>
            <person name="Hongoh Y."/>
            <person name="Hattori M."/>
            <person name="Ohkuma M."/>
        </authorList>
    </citation>
    <scope>NUCLEOTIDE SEQUENCE [LARGE SCALE GENOMIC DNA]</scope>
    <source>
        <strain evidence="2">JCM 15548</strain>
    </source>
</reference>
<organism evidence="2 3">
    <name type="scientific">Geofilum rubicundum JCM 15548</name>
    <dbReference type="NCBI Taxonomy" id="1236989"/>
    <lineage>
        <taxon>Bacteria</taxon>
        <taxon>Pseudomonadati</taxon>
        <taxon>Bacteroidota</taxon>
        <taxon>Bacteroidia</taxon>
        <taxon>Marinilabiliales</taxon>
        <taxon>Marinilabiliaceae</taxon>
        <taxon>Geofilum</taxon>
    </lineage>
</organism>
<dbReference type="InterPro" id="IPR013783">
    <property type="entry name" value="Ig-like_fold"/>
</dbReference>
<proteinExistence type="predicted"/>
<dbReference type="STRING" id="1236989.JCM15548_11635"/>
<dbReference type="AlphaFoldDB" id="A0A0E9LVX4"/>
<keyword evidence="3" id="KW-1185">Reference proteome</keyword>
<evidence type="ECO:0000313" key="3">
    <source>
        <dbReference type="Proteomes" id="UP000032900"/>
    </source>
</evidence>
<dbReference type="PANTHER" id="PTHR43118">
    <property type="entry name" value="RHAMNOGALACTURONAN LYASE (EUROFUNG)"/>
    <property type="match status" value="1"/>
</dbReference>
<dbReference type="PANTHER" id="PTHR43118:SF1">
    <property type="entry name" value="RHAMNOGALACTURONAN LYASE (EUROFUNG)"/>
    <property type="match status" value="1"/>
</dbReference>
<accession>A0A0E9LVX4</accession>
<feature type="domain" description="Rhamnogalacturonan I lyase beta-sheet" evidence="1">
    <location>
        <begin position="12"/>
        <end position="59"/>
    </location>
</feature>
<dbReference type="EMBL" id="BAZW01000009">
    <property type="protein sequence ID" value="GAO29448.1"/>
    <property type="molecule type" value="Genomic_DNA"/>
</dbReference>